<dbReference type="Proteomes" id="UP001237642">
    <property type="component" value="Unassembled WGS sequence"/>
</dbReference>
<gene>
    <name evidence="1" type="ORF">POM88_025688</name>
</gene>
<evidence type="ECO:0000313" key="1">
    <source>
        <dbReference type="EMBL" id="KAK1378944.1"/>
    </source>
</evidence>
<accession>A0AAD8I5P9</accession>
<reference evidence="1" key="1">
    <citation type="submission" date="2023-02" db="EMBL/GenBank/DDBJ databases">
        <title>Genome of toxic invasive species Heracleum sosnowskyi carries increased number of genes despite the absence of recent whole-genome duplications.</title>
        <authorList>
            <person name="Schelkunov M."/>
            <person name="Shtratnikova V."/>
            <person name="Makarenko M."/>
            <person name="Klepikova A."/>
            <person name="Omelchenko D."/>
            <person name="Novikova G."/>
            <person name="Obukhova E."/>
            <person name="Bogdanov V."/>
            <person name="Penin A."/>
            <person name="Logacheva M."/>
        </authorList>
    </citation>
    <scope>NUCLEOTIDE SEQUENCE</scope>
    <source>
        <strain evidence="1">Hsosn_3</strain>
        <tissue evidence="1">Leaf</tissue>
    </source>
</reference>
<keyword evidence="2" id="KW-1185">Reference proteome</keyword>
<reference evidence="1" key="2">
    <citation type="submission" date="2023-05" db="EMBL/GenBank/DDBJ databases">
        <authorList>
            <person name="Schelkunov M.I."/>
        </authorList>
    </citation>
    <scope>NUCLEOTIDE SEQUENCE</scope>
    <source>
        <strain evidence="1">Hsosn_3</strain>
        <tissue evidence="1">Leaf</tissue>
    </source>
</reference>
<dbReference type="EMBL" id="JAUIZM010000006">
    <property type="protein sequence ID" value="KAK1378944.1"/>
    <property type="molecule type" value="Genomic_DNA"/>
</dbReference>
<proteinExistence type="predicted"/>
<name>A0AAD8I5P9_9APIA</name>
<sequence length="133" mass="14941">MSGQTAKYRKIHIDNFLGRVRLSPKIKPRPSQVTDERGQQKENKVLATPRLGFFQKDDIIGDQKQPSFSRTSHKTATVPDLLCSWIVLSLFAGSNDQLSHTFDRTTVKAIILDMIFGAIDTSHTAVIWVSQNS</sequence>
<evidence type="ECO:0000313" key="2">
    <source>
        <dbReference type="Proteomes" id="UP001237642"/>
    </source>
</evidence>
<dbReference type="AlphaFoldDB" id="A0AAD8I5P9"/>
<protein>
    <submittedName>
        <fullName evidence="1">Uncharacterized protein</fullName>
    </submittedName>
</protein>
<comment type="caution">
    <text evidence="1">The sequence shown here is derived from an EMBL/GenBank/DDBJ whole genome shotgun (WGS) entry which is preliminary data.</text>
</comment>
<organism evidence="1 2">
    <name type="scientific">Heracleum sosnowskyi</name>
    <dbReference type="NCBI Taxonomy" id="360622"/>
    <lineage>
        <taxon>Eukaryota</taxon>
        <taxon>Viridiplantae</taxon>
        <taxon>Streptophyta</taxon>
        <taxon>Embryophyta</taxon>
        <taxon>Tracheophyta</taxon>
        <taxon>Spermatophyta</taxon>
        <taxon>Magnoliopsida</taxon>
        <taxon>eudicotyledons</taxon>
        <taxon>Gunneridae</taxon>
        <taxon>Pentapetalae</taxon>
        <taxon>asterids</taxon>
        <taxon>campanulids</taxon>
        <taxon>Apiales</taxon>
        <taxon>Apiaceae</taxon>
        <taxon>Apioideae</taxon>
        <taxon>apioid superclade</taxon>
        <taxon>Tordylieae</taxon>
        <taxon>Tordyliinae</taxon>
        <taxon>Heracleum</taxon>
    </lineage>
</organism>